<dbReference type="AlphaFoldDB" id="A0AAW0HYE2"/>
<dbReference type="Proteomes" id="UP001488838">
    <property type="component" value="Unassembled WGS sequence"/>
</dbReference>
<reference evidence="1 2" key="1">
    <citation type="journal article" date="2023" name="bioRxiv">
        <title>Conserved and derived expression patterns and positive selection on dental genes reveal complex evolutionary context of ever-growing rodent molars.</title>
        <authorList>
            <person name="Calamari Z.T."/>
            <person name="Song A."/>
            <person name="Cohen E."/>
            <person name="Akter M."/>
            <person name="Roy R.D."/>
            <person name="Hallikas O."/>
            <person name="Christensen M.M."/>
            <person name="Li P."/>
            <person name="Marangoni P."/>
            <person name="Jernvall J."/>
            <person name="Klein O.D."/>
        </authorList>
    </citation>
    <scope>NUCLEOTIDE SEQUENCE [LARGE SCALE GENOMIC DNA]</scope>
    <source>
        <strain evidence="1">V071</strain>
    </source>
</reference>
<dbReference type="PANTHER" id="PTHR45854:SF4">
    <property type="entry name" value="ARF-GAP WITH SH3 DOMAIN, ANK REPEAT AND PH DOMAIN-CONTAINING PROTEIN 2"/>
    <property type="match status" value="1"/>
</dbReference>
<name>A0AAW0HYE2_MYOGA</name>
<dbReference type="InterPro" id="IPR043593">
    <property type="entry name" value="ASAP"/>
</dbReference>
<dbReference type="PANTHER" id="PTHR45854">
    <property type="entry name" value="ASAP FAMILY MEMBER"/>
    <property type="match status" value="1"/>
</dbReference>
<protein>
    <submittedName>
        <fullName evidence="1">Uncharacterized protein</fullName>
    </submittedName>
</protein>
<gene>
    <name evidence="1" type="ORF">U0070_011408</name>
</gene>
<dbReference type="SUPFAM" id="SSF103657">
    <property type="entry name" value="BAR/IMD domain-like"/>
    <property type="match status" value="1"/>
</dbReference>
<dbReference type="GO" id="GO:0005096">
    <property type="term" value="F:GTPase activator activity"/>
    <property type="evidence" value="ECO:0007669"/>
    <property type="project" value="InterPro"/>
</dbReference>
<dbReference type="Gene3D" id="1.20.1270.60">
    <property type="entry name" value="Arfaptin homology (AH) domain/BAR domain"/>
    <property type="match status" value="1"/>
</dbReference>
<dbReference type="InterPro" id="IPR027267">
    <property type="entry name" value="AH/BAR_dom_sf"/>
</dbReference>
<accession>A0AAW0HYE2</accession>
<comment type="caution">
    <text evidence="1">The sequence shown here is derived from an EMBL/GenBank/DDBJ whole genome shotgun (WGS) entry which is preliminary data.</text>
</comment>
<evidence type="ECO:0000313" key="1">
    <source>
        <dbReference type="EMBL" id="KAK7807046.1"/>
    </source>
</evidence>
<dbReference type="EMBL" id="JBBHLL010000282">
    <property type="protein sequence ID" value="KAK7807046.1"/>
    <property type="molecule type" value="Genomic_DNA"/>
</dbReference>
<keyword evidence="2" id="KW-1185">Reference proteome</keyword>
<proteinExistence type="predicted"/>
<evidence type="ECO:0000313" key="2">
    <source>
        <dbReference type="Proteomes" id="UP001488838"/>
    </source>
</evidence>
<sequence>MVAFFQDGLKAVESLKPSIETLSTDLHTIKQAQDEERRQLIQLRDILKSALQVEQKESMVFLKKIVGFGHIRRMRWKTPSLVYTPAVILQGLLVPAEPFLGRATPECLLHDAALLEITTAW</sequence>
<organism evidence="1 2">
    <name type="scientific">Myodes glareolus</name>
    <name type="common">Bank vole</name>
    <name type="synonym">Clethrionomys glareolus</name>
    <dbReference type="NCBI Taxonomy" id="447135"/>
    <lineage>
        <taxon>Eukaryota</taxon>
        <taxon>Metazoa</taxon>
        <taxon>Chordata</taxon>
        <taxon>Craniata</taxon>
        <taxon>Vertebrata</taxon>
        <taxon>Euteleostomi</taxon>
        <taxon>Mammalia</taxon>
        <taxon>Eutheria</taxon>
        <taxon>Euarchontoglires</taxon>
        <taxon>Glires</taxon>
        <taxon>Rodentia</taxon>
        <taxon>Myomorpha</taxon>
        <taxon>Muroidea</taxon>
        <taxon>Cricetidae</taxon>
        <taxon>Arvicolinae</taxon>
        <taxon>Myodes</taxon>
    </lineage>
</organism>